<keyword evidence="3" id="KW-0812">Transmembrane</keyword>
<protein>
    <recommendedName>
        <fullName evidence="14">Multiple epidermal growth factor-like domains protein 8</fullName>
    </recommendedName>
</protein>
<feature type="disulfide bond" evidence="7">
    <location>
        <begin position="30"/>
        <end position="57"/>
    </location>
</feature>
<feature type="disulfide bond" evidence="8">
    <location>
        <begin position="193"/>
        <end position="202"/>
    </location>
</feature>
<dbReference type="OrthoDB" id="263283at2759"/>
<dbReference type="InterPro" id="IPR051568">
    <property type="entry name" value="LZTR1/Attractin"/>
</dbReference>
<accession>A0A9Q0X800</accession>
<feature type="chain" id="PRO_5040285308" description="Multiple epidermal growth factor-like domains protein 8" evidence="9">
    <location>
        <begin position="28"/>
        <end position="518"/>
    </location>
</feature>
<evidence type="ECO:0000256" key="8">
    <source>
        <dbReference type="PROSITE-ProRule" id="PRU00076"/>
    </source>
</evidence>
<dbReference type="PROSITE" id="PS01180">
    <property type="entry name" value="CUB"/>
    <property type="match status" value="1"/>
</dbReference>
<dbReference type="FunFam" id="2.60.120.290:FF:000023">
    <property type="entry name" value="Multiple epidermal growth factor-like domains 8"/>
    <property type="match status" value="1"/>
</dbReference>
<evidence type="ECO:0000256" key="6">
    <source>
        <dbReference type="ARBA" id="ARBA00023157"/>
    </source>
</evidence>
<evidence type="ECO:0000313" key="12">
    <source>
        <dbReference type="EMBL" id="KAJ7303998.1"/>
    </source>
</evidence>
<comment type="subcellular location">
    <subcellularLocation>
        <location evidence="1">Membrane</location>
        <topology evidence="1">Single-pass membrane protein</topology>
    </subcellularLocation>
</comment>
<feature type="signal peptide" evidence="9">
    <location>
        <begin position="1"/>
        <end position="27"/>
    </location>
</feature>
<dbReference type="AlphaFoldDB" id="A0A9Q0X800"/>
<dbReference type="InterPro" id="IPR015915">
    <property type="entry name" value="Kelch-typ_b-propeller"/>
</dbReference>
<dbReference type="GO" id="GO:0016020">
    <property type="term" value="C:membrane"/>
    <property type="evidence" value="ECO:0007669"/>
    <property type="project" value="UniProtKB-SubCell"/>
</dbReference>
<keyword evidence="5" id="KW-0472">Membrane</keyword>
<comment type="caution">
    <text evidence="12">The sequence shown here is derived from an EMBL/GenBank/DDBJ whole genome shotgun (WGS) entry which is preliminary data.</text>
</comment>
<evidence type="ECO:0000259" key="10">
    <source>
        <dbReference type="PROSITE" id="PS01180"/>
    </source>
</evidence>
<dbReference type="CDD" id="cd00041">
    <property type="entry name" value="CUB"/>
    <property type="match status" value="1"/>
</dbReference>
<dbReference type="Gene3D" id="2.10.25.10">
    <property type="entry name" value="Laminin"/>
    <property type="match status" value="2"/>
</dbReference>
<dbReference type="InterPro" id="IPR000742">
    <property type="entry name" value="EGF"/>
</dbReference>
<dbReference type="SMART" id="SM00181">
    <property type="entry name" value="EGF"/>
    <property type="match status" value="2"/>
</dbReference>
<keyword evidence="4" id="KW-0677">Repeat</keyword>
<evidence type="ECO:0000256" key="9">
    <source>
        <dbReference type="SAM" id="SignalP"/>
    </source>
</evidence>
<dbReference type="PANTHER" id="PTHR46376:SF2">
    <property type="entry name" value="DISTRACTED, ISOFORM B"/>
    <property type="match status" value="1"/>
</dbReference>
<dbReference type="InterPro" id="IPR035914">
    <property type="entry name" value="Sperma_CUB_dom_sf"/>
</dbReference>
<evidence type="ECO:0000256" key="4">
    <source>
        <dbReference type="ARBA" id="ARBA00022737"/>
    </source>
</evidence>
<keyword evidence="8" id="KW-0245">EGF-like domain</keyword>
<dbReference type="PANTHER" id="PTHR46376">
    <property type="entry name" value="LEUCINE-ZIPPER-LIKE TRANSCRIPTIONAL REGULATOR 1"/>
    <property type="match status" value="1"/>
</dbReference>
<dbReference type="PROSITE" id="PS50026">
    <property type="entry name" value="EGF_3"/>
    <property type="match status" value="1"/>
</dbReference>
<feature type="domain" description="EGF-like" evidence="11">
    <location>
        <begin position="170"/>
        <end position="203"/>
    </location>
</feature>
<evidence type="ECO:0008006" key="14">
    <source>
        <dbReference type="Google" id="ProtNLM"/>
    </source>
</evidence>
<dbReference type="Proteomes" id="UP001142489">
    <property type="component" value="Unassembled WGS sequence"/>
</dbReference>
<feature type="domain" description="CUB" evidence="10">
    <location>
        <begin position="30"/>
        <end position="140"/>
    </location>
</feature>
<keyword evidence="6 8" id="KW-1015">Disulfide bond</keyword>
<dbReference type="Pfam" id="PF23106">
    <property type="entry name" value="EGF_Teneurin"/>
    <property type="match status" value="1"/>
</dbReference>
<reference evidence="12" key="1">
    <citation type="journal article" date="2023" name="DNA Res.">
        <title>Chromosome-level genome assembly of Phrynocephalus forsythii using third-generation DNA sequencing and Hi-C analysis.</title>
        <authorList>
            <person name="Qi Y."/>
            <person name="Zhao W."/>
            <person name="Zhao Y."/>
            <person name="Niu C."/>
            <person name="Cao S."/>
            <person name="Zhang Y."/>
        </authorList>
    </citation>
    <scope>NUCLEOTIDE SEQUENCE</scope>
    <source>
        <tissue evidence="12">Muscle</tissue>
    </source>
</reference>
<dbReference type="CDD" id="cd00055">
    <property type="entry name" value="EGF_Lam"/>
    <property type="match status" value="1"/>
</dbReference>
<dbReference type="SUPFAM" id="SSF117281">
    <property type="entry name" value="Kelch motif"/>
    <property type="match status" value="1"/>
</dbReference>
<gene>
    <name evidence="12" type="ORF">JRQ81_011515</name>
</gene>
<evidence type="ECO:0000256" key="2">
    <source>
        <dbReference type="ARBA" id="ARBA00022441"/>
    </source>
</evidence>
<dbReference type="InterPro" id="IPR056737">
    <property type="entry name" value="Beta-prop_ATRN-MKLN-like"/>
</dbReference>
<evidence type="ECO:0000256" key="5">
    <source>
        <dbReference type="ARBA" id="ARBA00022989"/>
    </source>
</evidence>
<dbReference type="SMART" id="SM00042">
    <property type="entry name" value="CUB"/>
    <property type="match status" value="1"/>
</dbReference>
<dbReference type="SUPFAM" id="SSF57196">
    <property type="entry name" value="EGF/Laminin"/>
    <property type="match status" value="1"/>
</dbReference>
<dbReference type="InterPro" id="IPR002049">
    <property type="entry name" value="LE_dom"/>
</dbReference>
<sequence length="518" mass="56333">MDALLAICVKLLVMLLLGLCSIRQANAGDCKGHRQVLRSASGYVTDGPGNYSVNGNCEWLVEAPSSSYRILLTFMFMDTECTYDYLFVYDGDSPSSPLLASLSGSSLPPTIEATSGKMLVHLFSDANYNLLGFNATYTISLCPMGCSGHGGCDNDGRCVCFQGWGGEDCSMPDCSSYCQYHGTCNQETWHCQCEPGFIGQACDLALSENQGAGRWYNVSAHDPSFQPRTASAGAFLPSTGGLYIFGGLDLNTALGDLVFYNFTANVWHRRVLSPSPTARHSHTAVAWEGFLILFGGELASGVLANDVWMYLPWEGRWRELVPLNTTWFPPPPGLAGHASAVVDEWLYVFGGRTSVDIFSSQMYRFHLRMWHWELVVPSGGKAPAAAGHSMVFHPASRTLLVYGGHRPSTARFSVRSTPPTSSMLTCATGALCGPRIPTGALGRGPSTRPPSSATTWSFTEAMFTSITMRRNVTRMKYFFTTWAATSGSPAMTWHLQSLMSLRGRVKPRPGAGTPTWPL</sequence>
<dbReference type="InterPro" id="IPR000859">
    <property type="entry name" value="CUB_dom"/>
</dbReference>
<dbReference type="EMBL" id="JAPFRF010000023">
    <property type="protein sequence ID" value="KAJ7303998.1"/>
    <property type="molecule type" value="Genomic_DNA"/>
</dbReference>
<comment type="caution">
    <text evidence="8">Lacks conserved residue(s) required for the propagation of feature annotation.</text>
</comment>
<keyword evidence="13" id="KW-1185">Reference proteome</keyword>
<dbReference type="GO" id="GO:0005794">
    <property type="term" value="C:Golgi apparatus"/>
    <property type="evidence" value="ECO:0007669"/>
    <property type="project" value="TreeGrafter"/>
</dbReference>
<keyword evidence="5" id="KW-1133">Transmembrane helix</keyword>
<evidence type="ECO:0000256" key="3">
    <source>
        <dbReference type="ARBA" id="ARBA00022692"/>
    </source>
</evidence>
<feature type="disulfide bond" evidence="8">
    <location>
        <begin position="174"/>
        <end position="184"/>
    </location>
</feature>
<name>A0A9Q0X800_9SAUR</name>
<dbReference type="PROSITE" id="PS01186">
    <property type="entry name" value="EGF_2"/>
    <property type="match status" value="1"/>
</dbReference>
<dbReference type="Pfam" id="PF00431">
    <property type="entry name" value="CUB"/>
    <property type="match status" value="1"/>
</dbReference>
<dbReference type="SUPFAM" id="SSF49854">
    <property type="entry name" value="Spermadhesin, CUB domain"/>
    <property type="match status" value="1"/>
</dbReference>
<evidence type="ECO:0000256" key="1">
    <source>
        <dbReference type="ARBA" id="ARBA00004167"/>
    </source>
</evidence>
<keyword evidence="2" id="KW-0880">Kelch repeat</keyword>
<evidence type="ECO:0000259" key="11">
    <source>
        <dbReference type="PROSITE" id="PS50026"/>
    </source>
</evidence>
<dbReference type="Gene3D" id="2.60.120.290">
    <property type="entry name" value="Spermadhesin, CUB domain"/>
    <property type="match status" value="1"/>
</dbReference>
<dbReference type="PROSITE" id="PS00022">
    <property type="entry name" value="EGF_1"/>
    <property type="match status" value="1"/>
</dbReference>
<evidence type="ECO:0000313" key="13">
    <source>
        <dbReference type="Proteomes" id="UP001142489"/>
    </source>
</evidence>
<proteinExistence type="predicted"/>
<keyword evidence="9" id="KW-0732">Signal</keyword>
<dbReference type="Gene3D" id="2.120.10.80">
    <property type="entry name" value="Kelch-type beta propeller"/>
    <property type="match status" value="1"/>
</dbReference>
<organism evidence="12 13">
    <name type="scientific">Phrynocephalus forsythii</name>
    <dbReference type="NCBI Taxonomy" id="171643"/>
    <lineage>
        <taxon>Eukaryota</taxon>
        <taxon>Metazoa</taxon>
        <taxon>Chordata</taxon>
        <taxon>Craniata</taxon>
        <taxon>Vertebrata</taxon>
        <taxon>Euteleostomi</taxon>
        <taxon>Lepidosauria</taxon>
        <taxon>Squamata</taxon>
        <taxon>Bifurcata</taxon>
        <taxon>Unidentata</taxon>
        <taxon>Episquamata</taxon>
        <taxon>Toxicofera</taxon>
        <taxon>Iguania</taxon>
        <taxon>Acrodonta</taxon>
        <taxon>Agamidae</taxon>
        <taxon>Agaminae</taxon>
        <taxon>Phrynocephalus</taxon>
    </lineage>
</organism>
<evidence type="ECO:0000256" key="7">
    <source>
        <dbReference type="PROSITE-ProRule" id="PRU00059"/>
    </source>
</evidence>
<dbReference type="Pfam" id="PF24981">
    <property type="entry name" value="Beta-prop_ATRN-LZTR1"/>
    <property type="match status" value="1"/>
</dbReference>